<feature type="transmembrane region" description="Helical" evidence="1">
    <location>
        <begin position="366"/>
        <end position="383"/>
    </location>
</feature>
<keyword evidence="5" id="KW-1185">Reference proteome</keyword>
<dbReference type="GO" id="GO:0016747">
    <property type="term" value="F:acyltransferase activity, transferring groups other than amino-acyl groups"/>
    <property type="evidence" value="ECO:0007669"/>
    <property type="project" value="InterPro"/>
</dbReference>
<evidence type="ECO:0000313" key="4">
    <source>
        <dbReference type="EMBL" id="MBB5699297.1"/>
    </source>
</evidence>
<dbReference type="GO" id="GO:0016020">
    <property type="term" value="C:membrane"/>
    <property type="evidence" value="ECO:0007669"/>
    <property type="project" value="TreeGrafter"/>
</dbReference>
<dbReference type="Proteomes" id="UP000557739">
    <property type="component" value="Unassembled WGS sequence"/>
</dbReference>
<feature type="transmembrane region" description="Helical" evidence="1">
    <location>
        <begin position="21"/>
        <end position="37"/>
    </location>
</feature>
<feature type="transmembrane region" description="Helical" evidence="1">
    <location>
        <begin position="43"/>
        <end position="61"/>
    </location>
</feature>
<sequence>MLTPDPATPRPRQTRRDDIQGLRAIGALLVAAFHIWVGRVSGGVDVFFVVSGFLLVGSMVRELRNDGRVDFVAFIGRLVKRLLPASLFVIAVVLVSAPFWMPQTRWAGHVTHVLASTLYVENWYLAWSAVDYLARDEVASPLQHYWAMSAQVQALVLLCLTMTVTGLVIRKRTGHREPAAIAVLIAVFALSFAYSVYATATNQPVAYFNTFARIWEFALGGLTAVLLSRVRLPAAAQLIGGWLGLFLVLSCGVLLQVSTIFPGYAALWPTLGAALILLCGQAKHRFSVRRLLSLQPLNWLGGISYALYLWHWPLLIAFLTVTYQTQASFAAGSAILAASVVLAWLTTRLVEGPFRTVREDRPWRTIAVGVAAVALIAAGDGAWRMQTARAVPADKLTRPDPLRYPGAAVFDRGYFAADGKVPVKPGPLWMKRDVSPLYAKKCHQDIDKAGLVSCTFGDPNAARVLALVGGSHSAHYFSAIEPIVTGQGWRVVTFTKSGCVFATPRTGTSKNDRSCARWNENLMARLIALRPDIVFTTATHGRDGANEHVVPQFAERWAKLTPLGVHVVAIRDNPWFPNDVPECVQVNGPDSVRCTMPRSRALAATSPLANATTEPRLHFVDITDHLCPETRCPVVAGNIVMYSDRHHLTNTFVRTLIPYLSRSLVPIMTEVDRERSVPR</sequence>
<feature type="transmembrane region" description="Helical" evidence="1">
    <location>
        <begin position="82"/>
        <end position="101"/>
    </location>
</feature>
<dbReference type="GO" id="GO:0009103">
    <property type="term" value="P:lipopolysaccharide biosynthetic process"/>
    <property type="evidence" value="ECO:0007669"/>
    <property type="project" value="TreeGrafter"/>
</dbReference>
<reference evidence="4 5" key="1">
    <citation type="submission" date="2020-08" db="EMBL/GenBank/DDBJ databases">
        <title>Genomic Encyclopedia of Type Strains, Phase IV (KMG-IV): sequencing the most valuable type-strain genomes for metagenomic binning, comparative biology and taxonomic classification.</title>
        <authorList>
            <person name="Goeker M."/>
        </authorList>
    </citation>
    <scope>NUCLEOTIDE SEQUENCE [LARGE SCALE GENOMIC DNA]</scope>
    <source>
        <strain evidence="4 5">DSM 27244</strain>
    </source>
</reference>
<dbReference type="Pfam" id="PF01757">
    <property type="entry name" value="Acyl_transf_3"/>
    <property type="match status" value="1"/>
</dbReference>
<feature type="domain" description="SGNH" evidence="3">
    <location>
        <begin position="442"/>
        <end position="659"/>
    </location>
</feature>
<dbReference type="AlphaFoldDB" id="A0A7W9EIK6"/>
<feature type="transmembrane region" description="Helical" evidence="1">
    <location>
        <begin position="234"/>
        <end position="255"/>
    </location>
</feature>
<dbReference type="InterPro" id="IPR043968">
    <property type="entry name" value="SGNH"/>
</dbReference>
<dbReference type="PANTHER" id="PTHR23028:SF53">
    <property type="entry name" value="ACYL_TRANSF_3 DOMAIN-CONTAINING PROTEIN"/>
    <property type="match status" value="1"/>
</dbReference>
<keyword evidence="1" id="KW-0472">Membrane</keyword>
<organism evidence="4 5">
    <name type="scientific">Sphingomonas yantingensis</name>
    <dbReference type="NCBI Taxonomy" id="1241761"/>
    <lineage>
        <taxon>Bacteria</taxon>
        <taxon>Pseudomonadati</taxon>
        <taxon>Pseudomonadota</taxon>
        <taxon>Alphaproteobacteria</taxon>
        <taxon>Sphingomonadales</taxon>
        <taxon>Sphingomonadaceae</taxon>
        <taxon>Sphingomonas</taxon>
    </lineage>
</organism>
<comment type="caution">
    <text evidence="4">The sequence shown here is derived from an EMBL/GenBank/DDBJ whole genome shotgun (WGS) entry which is preliminary data.</text>
</comment>
<evidence type="ECO:0000259" key="3">
    <source>
        <dbReference type="Pfam" id="PF19040"/>
    </source>
</evidence>
<accession>A0A7W9EIK6</accession>
<protein>
    <submittedName>
        <fullName evidence="4">Peptidoglycan/LPS O-acetylase OafA/YrhL</fullName>
    </submittedName>
</protein>
<dbReference type="RefSeq" id="WP_184029193.1">
    <property type="nucleotide sequence ID" value="NZ_JACIJJ010000004.1"/>
</dbReference>
<feature type="transmembrane region" description="Helical" evidence="1">
    <location>
        <begin position="206"/>
        <end position="227"/>
    </location>
</feature>
<feature type="transmembrane region" description="Helical" evidence="1">
    <location>
        <begin position="299"/>
        <end position="321"/>
    </location>
</feature>
<dbReference type="Pfam" id="PF19040">
    <property type="entry name" value="SGNH"/>
    <property type="match status" value="1"/>
</dbReference>
<evidence type="ECO:0000256" key="1">
    <source>
        <dbReference type="SAM" id="Phobius"/>
    </source>
</evidence>
<evidence type="ECO:0000313" key="5">
    <source>
        <dbReference type="Proteomes" id="UP000557739"/>
    </source>
</evidence>
<feature type="transmembrane region" description="Helical" evidence="1">
    <location>
        <begin position="261"/>
        <end position="279"/>
    </location>
</feature>
<feature type="transmembrane region" description="Helical" evidence="1">
    <location>
        <begin position="145"/>
        <end position="169"/>
    </location>
</feature>
<dbReference type="InterPro" id="IPR002656">
    <property type="entry name" value="Acyl_transf_3_dom"/>
</dbReference>
<name>A0A7W9EIK6_9SPHN</name>
<keyword evidence="1" id="KW-0812">Transmembrane</keyword>
<feature type="transmembrane region" description="Helical" evidence="1">
    <location>
        <begin position="327"/>
        <end position="345"/>
    </location>
</feature>
<feature type="domain" description="Acyltransferase 3" evidence="2">
    <location>
        <begin position="18"/>
        <end position="347"/>
    </location>
</feature>
<dbReference type="InterPro" id="IPR050879">
    <property type="entry name" value="Acyltransferase_3"/>
</dbReference>
<dbReference type="EMBL" id="JACIJJ010000004">
    <property type="protein sequence ID" value="MBB5699297.1"/>
    <property type="molecule type" value="Genomic_DNA"/>
</dbReference>
<feature type="transmembrane region" description="Helical" evidence="1">
    <location>
        <begin position="181"/>
        <end position="200"/>
    </location>
</feature>
<keyword evidence="1" id="KW-1133">Transmembrane helix</keyword>
<dbReference type="PANTHER" id="PTHR23028">
    <property type="entry name" value="ACETYLTRANSFERASE"/>
    <property type="match status" value="1"/>
</dbReference>
<gene>
    <name evidence="4" type="ORF">FHR19_002663</name>
</gene>
<evidence type="ECO:0000259" key="2">
    <source>
        <dbReference type="Pfam" id="PF01757"/>
    </source>
</evidence>
<proteinExistence type="predicted"/>